<reference evidence="2" key="2">
    <citation type="submission" date="2015-01" db="EMBL/GenBank/DDBJ databases">
        <title>Evolutionary Origins and Diversification of the Mycorrhizal Mutualists.</title>
        <authorList>
            <consortium name="DOE Joint Genome Institute"/>
            <consortium name="Mycorrhizal Genomics Consortium"/>
            <person name="Kohler A."/>
            <person name="Kuo A."/>
            <person name="Nagy L.G."/>
            <person name="Floudas D."/>
            <person name="Copeland A."/>
            <person name="Barry K.W."/>
            <person name="Cichocki N."/>
            <person name="Veneault-Fourrey C."/>
            <person name="LaButti K."/>
            <person name="Lindquist E.A."/>
            <person name="Lipzen A."/>
            <person name="Lundell T."/>
            <person name="Morin E."/>
            <person name="Murat C."/>
            <person name="Riley R."/>
            <person name="Ohm R."/>
            <person name="Sun H."/>
            <person name="Tunlid A."/>
            <person name="Henrissat B."/>
            <person name="Grigoriev I.V."/>
            <person name="Hibbett D.S."/>
            <person name="Martin F."/>
        </authorList>
    </citation>
    <scope>NUCLEOTIDE SEQUENCE [LARGE SCALE GENOMIC DNA]</scope>
    <source>
        <strain evidence="2">Foug A</strain>
    </source>
</reference>
<keyword evidence="2" id="KW-1185">Reference proteome</keyword>
<dbReference type="InParanoid" id="A0A0C2ZNK6"/>
<gene>
    <name evidence="1" type="ORF">SCLCIDRAFT_769129</name>
</gene>
<accession>A0A0C2ZNK6</accession>
<proteinExistence type="predicted"/>
<evidence type="ECO:0000313" key="2">
    <source>
        <dbReference type="Proteomes" id="UP000053989"/>
    </source>
</evidence>
<sequence length="90" mass="10419">MLRERPRQRIGCTKREWYTSIKDGIVSKDAYLVFASDNFLDQNASTKLNYVGAIERARDLTTYDEGQSFYTFEISMLDRLDALLANRDLG</sequence>
<dbReference type="HOGENOM" id="CLU_2442168_0_0_1"/>
<organism evidence="1 2">
    <name type="scientific">Scleroderma citrinum Foug A</name>
    <dbReference type="NCBI Taxonomy" id="1036808"/>
    <lineage>
        <taxon>Eukaryota</taxon>
        <taxon>Fungi</taxon>
        <taxon>Dikarya</taxon>
        <taxon>Basidiomycota</taxon>
        <taxon>Agaricomycotina</taxon>
        <taxon>Agaricomycetes</taxon>
        <taxon>Agaricomycetidae</taxon>
        <taxon>Boletales</taxon>
        <taxon>Sclerodermatineae</taxon>
        <taxon>Sclerodermataceae</taxon>
        <taxon>Scleroderma</taxon>
    </lineage>
</organism>
<evidence type="ECO:0000313" key="1">
    <source>
        <dbReference type="EMBL" id="KIM63133.1"/>
    </source>
</evidence>
<reference evidence="1 2" key="1">
    <citation type="submission" date="2014-04" db="EMBL/GenBank/DDBJ databases">
        <authorList>
            <consortium name="DOE Joint Genome Institute"/>
            <person name="Kuo A."/>
            <person name="Kohler A."/>
            <person name="Nagy L.G."/>
            <person name="Floudas D."/>
            <person name="Copeland A."/>
            <person name="Barry K.W."/>
            <person name="Cichocki N."/>
            <person name="Veneault-Fourrey C."/>
            <person name="LaButti K."/>
            <person name="Lindquist E.A."/>
            <person name="Lipzen A."/>
            <person name="Lundell T."/>
            <person name="Morin E."/>
            <person name="Murat C."/>
            <person name="Sun H."/>
            <person name="Tunlid A."/>
            <person name="Henrissat B."/>
            <person name="Grigoriev I.V."/>
            <person name="Hibbett D.S."/>
            <person name="Martin F."/>
            <person name="Nordberg H.P."/>
            <person name="Cantor M.N."/>
            <person name="Hua S.X."/>
        </authorList>
    </citation>
    <scope>NUCLEOTIDE SEQUENCE [LARGE SCALE GENOMIC DNA]</scope>
    <source>
        <strain evidence="1 2">Foug A</strain>
    </source>
</reference>
<name>A0A0C2ZNK6_9AGAM</name>
<dbReference type="AlphaFoldDB" id="A0A0C2ZNK6"/>
<dbReference type="EMBL" id="KN822037">
    <property type="protein sequence ID" value="KIM63133.1"/>
    <property type="molecule type" value="Genomic_DNA"/>
</dbReference>
<dbReference type="Proteomes" id="UP000053989">
    <property type="component" value="Unassembled WGS sequence"/>
</dbReference>
<protein>
    <submittedName>
        <fullName evidence="1">Uncharacterized protein</fullName>
    </submittedName>
</protein>